<organism evidence="1 2">
    <name type="scientific">Strongylus vulgaris</name>
    <name type="common">Blood worm</name>
    <dbReference type="NCBI Taxonomy" id="40348"/>
    <lineage>
        <taxon>Eukaryota</taxon>
        <taxon>Metazoa</taxon>
        <taxon>Ecdysozoa</taxon>
        <taxon>Nematoda</taxon>
        <taxon>Chromadorea</taxon>
        <taxon>Rhabditida</taxon>
        <taxon>Rhabditina</taxon>
        <taxon>Rhabditomorpha</taxon>
        <taxon>Strongyloidea</taxon>
        <taxon>Strongylidae</taxon>
        <taxon>Strongylus</taxon>
    </lineage>
</organism>
<evidence type="ECO:0000313" key="2">
    <source>
        <dbReference type="Proteomes" id="UP000270094"/>
    </source>
</evidence>
<evidence type="ECO:0000313" key="1">
    <source>
        <dbReference type="EMBL" id="VDM79067.1"/>
    </source>
</evidence>
<sequence>MARSRSQPTVGPSAALKSKNLSEKPLELAYNKRMSRRSQPVAMVDPVPARALEEPDEATIRLARRISSEVMKDLRKKYGNVDIGFLGV</sequence>
<reference evidence="1 2" key="1">
    <citation type="submission" date="2018-11" db="EMBL/GenBank/DDBJ databases">
        <authorList>
            <consortium name="Pathogen Informatics"/>
        </authorList>
    </citation>
    <scope>NUCLEOTIDE SEQUENCE [LARGE SCALE GENOMIC DNA]</scope>
</reference>
<keyword evidence="2" id="KW-1185">Reference proteome</keyword>
<protein>
    <submittedName>
        <fullName evidence="1">Uncharacterized protein</fullName>
    </submittedName>
</protein>
<name>A0A3P7JS28_STRVU</name>
<proteinExistence type="predicted"/>
<accession>A0A3P7JS28</accession>
<dbReference type="EMBL" id="UYYB01103864">
    <property type="protein sequence ID" value="VDM79067.1"/>
    <property type="molecule type" value="Genomic_DNA"/>
</dbReference>
<dbReference type="Proteomes" id="UP000270094">
    <property type="component" value="Unassembled WGS sequence"/>
</dbReference>
<gene>
    <name evidence="1" type="ORF">SVUK_LOCUS14065</name>
</gene>
<dbReference type="AlphaFoldDB" id="A0A3P7JS28"/>
<dbReference type="OrthoDB" id="5798791at2759"/>